<dbReference type="PANTHER" id="PTHR33734">
    <property type="entry name" value="LYSM DOMAIN-CONTAINING GPI-ANCHORED PROTEIN 2"/>
    <property type="match status" value="1"/>
</dbReference>
<evidence type="ECO:0000313" key="3">
    <source>
        <dbReference type="Proteomes" id="UP000095255"/>
    </source>
</evidence>
<dbReference type="CDD" id="cd00118">
    <property type="entry name" value="LysM"/>
    <property type="match status" value="2"/>
</dbReference>
<accession>A0A1E5LAA8</accession>
<sequence length="265" mass="29127">MKSPAPAPTPAPSPAPQVTTYTVVSGDTLWLIASRNKITVDALMKANQLTSTTLQIGQVLVIPNTAQEIPRVTYGTYTVKQGDNSWNIAINHGMPFQEFLTLNKFTDKTMLSIGQVVQIAIYNIPVQNPVRTDRGAYLDWWTEVQYVFPIGAVAKVTDLYTGLTWNVKRTIGAFHADSEPLTLADTRIMQQAWGGVWSWTPRPILVEVNGHRIAASASSMPHSIQAIIDNGFEGHFDIHFANSIRHVDGLVDAQHQKAINIAAGK</sequence>
<dbReference type="STRING" id="1390249.BHU72_01385"/>
<dbReference type="PROSITE" id="PS51782">
    <property type="entry name" value="LYSM"/>
    <property type="match status" value="2"/>
</dbReference>
<dbReference type="Gene3D" id="3.10.350.10">
    <property type="entry name" value="LysM domain"/>
    <property type="match status" value="2"/>
</dbReference>
<organism evidence="2 3">
    <name type="scientific">Desulfuribacillus stibiiarsenatis</name>
    <dbReference type="NCBI Taxonomy" id="1390249"/>
    <lineage>
        <taxon>Bacteria</taxon>
        <taxon>Bacillati</taxon>
        <taxon>Bacillota</taxon>
        <taxon>Desulfuribacillia</taxon>
        <taxon>Desulfuribacillales</taxon>
        <taxon>Desulfuribacillaceae</taxon>
        <taxon>Desulfuribacillus</taxon>
    </lineage>
</organism>
<evidence type="ECO:0000313" key="2">
    <source>
        <dbReference type="EMBL" id="OEH87051.1"/>
    </source>
</evidence>
<dbReference type="PANTHER" id="PTHR33734:SF22">
    <property type="entry name" value="MEMBRANE-BOUND LYTIC MUREIN TRANSGLYCOSYLASE D"/>
    <property type="match status" value="1"/>
</dbReference>
<keyword evidence="3" id="KW-1185">Reference proteome</keyword>
<dbReference type="InterPro" id="IPR018392">
    <property type="entry name" value="LysM"/>
</dbReference>
<protein>
    <recommendedName>
        <fullName evidence="1">LysM domain-containing protein</fullName>
    </recommendedName>
</protein>
<evidence type="ECO:0000259" key="1">
    <source>
        <dbReference type="PROSITE" id="PS51782"/>
    </source>
</evidence>
<proteinExistence type="predicted"/>
<feature type="domain" description="LysM" evidence="1">
    <location>
        <begin position="75"/>
        <end position="119"/>
    </location>
</feature>
<dbReference type="GO" id="GO:0008932">
    <property type="term" value="F:lytic endotransglycosylase activity"/>
    <property type="evidence" value="ECO:0007669"/>
    <property type="project" value="TreeGrafter"/>
</dbReference>
<gene>
    <name evidence="2" type="ORF">BHU72_01385</name>
</gene>
<feature type="domain" description="LysM" evidence="1">
    <location>
        <begin position="19"/>
        <end position="62"/>
    </location>
</feature>
<name>A0A1E5LAA8_9FIRM</name>
<comment type="caution">
    <text evidence="2">The sequence shown here is derived from an EMBL/GenBank/DDBJ whole genome shotgun (WGS) entry which is preliminary data.</text>
</comment>
<dbReference type="Pfam" id="PF01476">
    <property type="entry name" value="LysM"/>
    <property type="match status" value="2"/>
</dbReference>
<dbReference type="SUPFAM" id="SSF54106">
    <property type="entry name" value="LysM domain"/>
    <property type="match status" value="2"/>
</dbReference>
<dbReference type="InterPro" id="IPR036779">
    <property type="entry name" value="LysM_dom_sf"/>
</dbReference>
<reference evidence="2 3" key="1">
    <citation type="submission" date="2016-09" db="EMBL/GenBank/DDBJ databases">
        <title>Desulfuribacillus arsenicus sp. nov., an obligately anaerobic, dissimilatory arsenic- and antimonate-reducing bacterium isolated from anoxic sediments.</title>
        <authorList>
            <person name="Abin C.A."/>
            <person name="Hollibaugh J.T."/>
        </authorList>
    </citation>
    <scope>NUCLEOTIDE SEQUENCE [LARGE SCALE GENOMIC DNA]</scope>
    <source>
        <strain evidence="2 3">MLFW-2</strain>
    </source>
</reference>
<dbReference type="EMBL" id="MJAT01000001">
    <property type="protein sequence ID" value="OEH87051.1"/>
    <property type="molecule type" value="Genomic_DNA"/>
</dbReference>
<dbReference type="Proteomes" id="UP000095255">
    <property type="component" value="Unassembled WGS sequence"/>
</dbReference>
<dbReference type="SMART" id="SM00257">
    <property type="entry name" value="LysM"/>
    <property type="match status" value="2"/>
</dbReference>
<dbReference type="AlphaFoldDB" id="A0A1E5LAA8"/>